<reference evidence="1" key="1">
    <citation type="journal article" date="2021" name="Proc. Natl. Acad. Sci. U.S.A.">
        <title>A Catalog of Tens of Thousands of Viruses from Human Metagenomes Reveals Hidden Associations with Chronic Diseases.</title>
        <authorList>
            <person name="Tisza M.J."/>
            <person name="Buck C.B."/>
        </authorList>
    </citation>
    <scope>NUCLEOTIDE SEQUENCE</scope>
    <source>
        <strain evidence="1">CtGz830</strain>
    </source>
</reference>
<name>A0A8S5T9H9_9CAUD</name>
<dbReference type="EMBL" id="BK032780">
    <property type="protein sequence ID" value="DAF59980.1"/>
    <property type="molecule type" value="Genomic_DNA"/>
</dbReference>
<protein>
    <submittedName>
        <fullName evidence="1">Uncharacterized protein</fullName>
    </submittedName>
</protein>
<organism evidence="1">
    <name type="scientific">Siphoviridae sp. ctGz830</name>
    <dbReference type="NCBI Taxonomy" id="2827825"/>
    <lineage>
        <taxon>Viruses</taxon>
        <taxon>Duplodnaviria</taxon>
        <taxon>Heunggongvirae</taxon>
        <taxon>Uroviricota</taxon>
        <taxon>Caudoviricetes</taxon>
    </lineage>
</organism>
<accession>A0A8S5T9H9</accession>
<sequence>MRKSLIHSDLLFPIKPLCREHSGFLMQIFKRQMLCIR</sequence>
<evidence type="ECO:0000313" key="1">
    <source>
        <dbReference type="EMBL" id="DAF59980.1"/>
    </source>
</evidence>
<proteinExistence type="predicted"/>